<feature type="domain" description="Solute-binding protein family 3/N-terminal" evidence="5">
    <location>
        <begin position="57"/>
        <end position="276"/>
    </location>
</feature>
<name>A0A4R8ZV59_9MICO</name>
<dbReference type="Pfam" id="PF00497">
    <property type="entry name" value="SBP_bac_3"/>
    <property type="match status" value="1"/>
</dbReference>
<comment type="caution">
    <text evidence="6">The sequence shown here is derived from an EMBL/GenBank/DDBJ whole genome shotgun (WGS) entry which is preliminary data.</text>
</comment>
<evidence type="ECO:0000259" key="5">
    <source>
        <dbReference type="SMART" id="SM00062"/>
    </source>
</evidence>
<dbReference type="EMBL" id="SOHE01000069">
    <property type="protein sequence ID" value="TFD46911.1"/>
    <property type="molecule type" value="Genomic_DNA"/>
</dbReference>
<dbReference type="SUPFAM" id="SSF53850">
    <property type="entry name" value="Periplasmic binding protein-like II"/>
    <property type="match status" value="1"/>
</dbReference>
<dbReference type="PROSITE" id="PS01039">
    <property type="entry name" value="SBP_BACTERIAL_3"/>
    <property type="match status" value="1"/>
</dbReference>
<comment type="subcellular location">
    <subcellularLocation>
        <location evidence="1">Cell envelope</location>
    </subcellularLocation>
</comment>
<reference evidence="6 7" key="1">
    <citation type="submission" date="2019-03" db="EMBL/GenBank/DDBJ databases">
        <title>Genomics of glacier-inhabiting Cryobacterium strains.</title>
        <authorList>
            <person name="Liu Q."/>
            <person name="Xin Y.-H."/>
        </authorList>
    </citation>
    <scope>NUCLEOTIDE SEQUENCE [LARGE SCALE GENOMIC DNA]</scope>
    <source>
        <strain evidence="6 7">Hh14</strain>
    </source>
</reference>
<dbReference type="AlphaFoldDB" id="A0A4R8ZV59"/>
<keyword evidence="3" id="KW-0732">Signal</keyword>
<proteinExistence type="inferred from homology"/>
<keyword evidence="7" id="KW-1185">Reference proteome</keyword>
<dbReference type="Gene3D" id="3.40.190.10">
    <property type="entry name" value="Periplasmic binding protein-like II"/>
    <property type="match status" value="2"/>
</dbReference>
<dbReference type="GO" id="GO:0030313">
    <property type="term" value="C:cell envelope"/>
    <property type="evidence" value="ECO:0007669"/>
    <property type="project" value="UniProtKB-SubCell"/>
</dbReference>
<dbReference type="RefSeq" id="WP_134520587.1">
    <property type="nucleotide sequence ID" value="NZ_SOHE01000069.1"/>
</dbReference>
<evidence type="ECO:0000313" key="6">
    <source>
        <dbReference type="EMBL" id="TFD46911.1"/>
    </source>
</evidence>
<dbReference type="OrthoDB" id="8454826at2"/>
<accession>A0A4R8ZV59</accession>
<dbReference type="InterPro" id="IPR001638">
    <property type="entry name" value="Solute-binding_3/MltF_N"/>
</dbReference>
<evidence type="ECO:0000313" key="7">
    <source>
        <dbReference type="Proteomes" id="UP000297447"/>
    </source>
</evidence>
<evidence type="ECO:0000256" key="1">
    <source>
        <dbReference type="ARBA" id="ARBA00004196"/>
    </source>
</evidence>
<dbReference type="PANTHER" id="PTHR35936">
    <property type="entry name" value="MEMBRANE-BOUND LYTIC MUREIN TRANSGLYCOSYLASE F"/>
    <property type="match status" value="1"/>
</dbReference>
<comment type="similarity">
    <text evidence="2 4">Belongs to the bacterial solute-binding protein 3 family.</text>
</comment>
<dbReference type="PANTHER" id="PTHR35936:SF17">
    <property type="entry name" value="ARGININE-BINDING EXTRACELLULAR PROTEIN ARTP"/>
    <property type="match status" value="1"/>
</dbReference>
<gene>
    <name evidence="6" type="ORF">E3T55_16180</name>
</gene>
<evidence type="ECO:0000256" key="4">
    <source>
        <dbReference type="RuleBase" id="RU003744"/>
    </source>
</evidence>
<dbReference type="SMART" id="SM00062">
    <property type="entry name" value="PBPb"/>
    <property type="match status" value="1"/>
</dbReference>
<dbReference type="PROSITE" id="PS51257">
    <property type="entry name" value="PROKAR_LIPOPROTEIN"/>
    <property type="match status" value="1"/>
</dbReference>
<dbReference type="InterPro" id="IPR018313">
    <property type="entry name" value="SBP_3_CS"/>
</dbReference>
<evidence type="ECO:0000256" key="2">
    <source>
        <dbReference type="ARBA" id="ARBA00010333"/>
    </source>
</evidence>
<organism evidence="6 7">
    <name type="scientific">Cryobacterium frigoriphilum</name>
    <dbReference type="NCBI Taxonomy" id="1259150"/>
    <lineage>
        <taxon>Bacteria</taxon>
        <taxon>Bacillati</taxon>
        <taxon>Actinomycetota</taxon>
        <taxon>Actinomycetes</taxon>
        <taxon>Micrococcales</taxon>
        <taxon>Microbacteriaceae</taxon>
        <taxon>Cryobacterium</taxon>
    </lineage>
</organism>
<dbReference type="Proteomes" id="UP000297447">
    <property type="component" value="Unassembled WGS sequence"/>
</dbReference>
<sequence length="282" mass="30032">MKLTLEIVHMRRLNPKLVLIPVLAGALLLTGCTSPGNSAGGASASGSQLDKVIESGTVRVAVLPDYPPWSVQTPDGDFEGYDIDIAEKLAEALGVELELVSTDGTSRLPLLTSDRVDVNISEWTATDERAKEAGFTIPYVAHGAGVLFNVDNPIASFDELAGKTVSVARGSTNDSIMTKNFPDTSVERFETIADAMAALQAGKVDALVEGDSTVAQMAEDDPSYSVVEGPSLFPALVSMGTLKEDQVWINYLNNFIRNLNASGTNQELFQKWGNADLPDIVG</sequence>
<evidence type="ECO:0000256" key="3">
    <source>
        <dbReference type="ARBA" id="ARBA00022729"/>
    </source>
</evidence>
<protein>
    <submittedName>
        <fullName evidence="6">Transporter substrate-binding domain-containing protein</fullName>
    </submittedName>
</protein>